<evidence type="ECO:0000256" key="2">
    <source>
        <dbReference type="SAM" id="MobiDB-lite"/>
    </source>
</evidence>
<feature type="region of interest" description="Disordered" evidence="2">
    <location>
        <begin position="1896"/>
        <end position="1941"/>
    </location>
</feature>
<dbReference type="Gene3D" id="3.40.50.300">
    <property type="entry name" value="P-loop containing nucleotide triphosphate hydrolases"/>
    <property type="match status" value="1"/>
</dbReference>
<feature type="compositionally biased region" description="Polar residues" evidence="2">
    <location>
        <begin position="1332"/>
        <end position="1354"/>
    </location>
</feature>
<feature type="compositionally biased region" description="Low complexity" evidence="2">
    <location>
        <begin position="1907"/>
        <end position="1918"/>
    </location>
</feature>
<evidence type="ECO:0000259" key="3">
    <source>
        <dbReference type="Pfam" id="PF25029"/>
    </source>
</evidence>
<dbReference type="SUPFAM" id="SSF52540">
    <property type="entry name" value="P-loop containing nucleoside triphosphate hydrolases"/>
    <property type="match status" value="1"/>
</dbReference>
<feature type="region of interest" description="Disordered" evidence="2">
    <location>
        <begin position="2066"/>
        <end position="2088"/>
    </location>
</feature>
<dbReference type="PANTHER" id="PTHR35116">
    <property type="entry name" value="HELICASE PROTEIN MOM1"/>
    <property type="match status" value="1"/>
</dbReference>
<feature type="region of interest" description="Disordered" evidence="2">
    <location>
        <begin position="1"/>
        <end position="143"/>
    </location>
</feature>
<feature type="compositionally biased region" description="Polar residues" evidence="2">
    <location>
        <begin position="1141"/>
        <end position="1152"/>
    </location>
</feature>
<gene>
    <name evidence="4" type="ORF">MERR_LOCUS13482</name>
</gene>
<comment type="caution">
    <text evidence="4">The sequence shown here is derived from an EMBL/GenBank/DDBJ whole genome shotgun (WGS) entry which is preliminary data.</text>
</comment>
<feature type="region of interest" description="Disordered" evidence="2">
    <location>
        <begin position="1292"/>
        <end position="1358"/>
    </location>
</feature>
<feature type="compositionally biased region" description="Polar residues" evidence="2">
    <location>
        <begin position="1408"/>
        <end position="1429"/>
    </location>
</feature>
<sequence>MKKDEKFGSAGRTILTRSTAALSTKQETPGLRRSNRGAPSKSPLAPASRSSSTRRSERLASSPASVTEKSVRMEKKTTTSSPLQRSDKGKNVLFSEDSKGSDKSGRNAETSSGTEESKDGMINSIEESTDKVKEREPMMTGRSYRAMCSRRILARNADALKGIANSESKRLPVGEIRLEKGTGSPLELIKETEKLPVGEIRLEKGTGSPAELIKETERLGLDASPMVEIGDGSLLGSPSKNSETQEVLVCKNSLETDVDFPLKRKRDTEGIVLDAPPIAANADDRVMSSDVPSPSGCKDNNQPEMCSNCNKRQKVDGDFENLTVCTCNAQPVQEPEQVAQDVEKTGPATSRDDPENRQNLQQDKSHDPKLSSMYQEFWVPVQLSEVQLEQYCRTLFSKSLSLSSPSRSDLVGALEETLTSVRKTCDHPYVADASLKPLLNKNLEWQKILDVEVKASGKLHLLDAMLTQIKKNGLKAVVFYQATQSPGGLMPGNILEDFLFQRFGQNSYEHGVVTAKKNAINNFNKESQCFVLLLETRACSHSIKLLRAEAFILFGSNLNPSQDVKLLEKIKIESFSERTKIFRLYSTCTVEEKSLNLARQNKPIENLNRSLIQALLMWGASYLFDKLEHFHGRETPGSGVPFEQSIMDSVIHEFSSILSSKVGEENKGKLCLLLEAKHAQGSYSTNSTLLGEEHVKLSDEESPNIFWTKLLRGRNPMWKYGSDTPQRSRKRIQYLQGYEEIATIDNGGNKKRKKASDDVTLDFNERKTSGKDHMGALNGNDAVSLNSVGSQIFQIPKDMLAGTDRKQLMRESQKTLHAVLKPDMAKLCQVLHLSEGSTSMVEKFLGYVIENHRVCKEPATTLQAFQIALTWIATSFAEQKLSHGESLACAKSELAFNCCREEVDYIYSMLHCMKSLFLERTQGATVRLEKNNIKLMRNSEGEECMTENGRNSSVTEDIEKALSYIKKKSKNRLQNLKEKHEEKKLELVNTYADEKQKLENEKTVEGLIIRIQCKWTSAQSLEDGLKRLDHDHEKKIDEITRVRDEGLTSLKQTHEAEKKKLAEDEACWICRVEKWAQAELINCAPIKSASNKHFSGICSSNTSKTAPDVQTCNDASREAAYADTNCMVSKGDQVPEAENTLGTMSGGSTQQVREMEASRNDKAMDIPTLSGEKLTDNAARKILIPAGCQEESAALNVPLSKHQIYDKMTSVAPDEDVPSRVPEISKSFANLASPEFSLNREEAMVTTENNTTIHVGSDSDNILDQQNEEACSLEKEIPNELVFPMHPASVVETRGSTESDEDDLPSSPAGKQPDPAANIRGQNKEAGIEPQQAGSRIPSSPTRQQPDQAANNQGRNKEAAIESLSAGSLIPSSPAGQLLDPVANNQGQTNEAAIEPQPAESPIPCSPAGQQPDQAANNQGQTIEASTEPQPAGSPIPSPAGQQPEQQENIQGQNMEAVIESQSAGSLMPSSPAGQLLDPVANKQGQTIEVAVESQSSPSGQLLDPVANNQGQTIEAAIEPQPSGSETIETGGFAALQQADEVACLLPSSPTGNQHGPAATIEGQNINTSAELHIAGLGAVEIGDSAVSNQERTGAQDACSLLSSLVGTQADLAANTEGQNITRVTQLHTAGSDAVEIGGSAVSDQAAVDASHVPFSSPGNPTTESDACEMEIAEPGRQVEQSTFANNVAQLVRIGGVEPSASVTAPVPSLLNNGAGQSAVQPVPQVPFPQFTDPFQYELEKLRRESENVNKTFEEKTSILRAELERKLAEVRAEYQRKFHEVEVEKNARETEVERTKNIVIMNKLLGNAFLSKCTTKIASHPSEAPRAGRIQQLALRAGLVTALRNYTASPPAPTLAPPAHVPAVSLPPAPLQRQASAFPSSVPRTSGLPLNSAVCPMPQPRQPLVSSPAPSFSASPATNLTESARPPHLNSYRSSSSIPIPTSTPTSLPIAQALSSYATLLLQSHQQQRQQHQQNLGIGLQQLQQNLGLGLQQQQQQQHQHQQSLGSGLQQNLGVGLQQQQQQQHQQSVGSGLQQNLGIGLQQQQQQQQQQHQQSLGSGLQQLQQNLGSGLQGPNRNDDVVCLSDDE</sequence>
<feature type="compositionally biased region" description="Low complexity" evidence="2">
    <location>
        <begin position="1441"/>
        <end position="1454"/>
    </location>
</feature>
<feature type="compositionally biased region" description="Basic and acidic residues" evidence="2">
    <location>
        <begin position="128"/>
        <end position="137"/>
    </location>
</feature>
<feature type="coiled-coil region" evidence="1">
    <location>
        <begin position="966"/>
        <end position="1001"/>
    </location>
</feature>
<dbReference type="Gene3D" id="6.10.250.1310">
    <property type="match status" value="1"/>
</dbReference>
<feature type="compositionally biased region" description="Basic and acidic residues" evidence="2">
    <location>
        <begin position="85"/>
        <end position="106"/>
    </location>
</feature>
<dbReference type="Pfam" id="PF25029">
    <property type="entry name" value="MOM1"/>
    <property type="match status" value="1"/>
</dbReference>
<dbReference type="Proteomes" id="UP000467841">
    <property type="component" value="Unassembled WGS sequence"/>
</dbReference>
<name>A0A6D2IDM7_9BRAS</name>
<dbReference type="PANTHER" id="PTHR35116:SF2">
    <property type="entry name" value="ATP-DEPENDENT HELICASE FAMILY PROTEIN-RELATED"/>
    <property type="match status" value="1"/>
</dbReference>
<organism evidence="4 5">
    <name type="scientific">Microthlaspi erraticum</name>
    <dbReference type="NCBI Taxonomy" id="1685480"/>
    <lineage>
        <taxon>Eukaryota</taxon>
        <taxon>Viridiplantae</taxon>
        <taxon>Streptophyta</taxon>
        <taxon>Embryophyta</taxon>
        <taxon>Tracheophyta</taxon>
        <taxon>Spermatophyta</taxon>
        <taxon>Magnoliopsida</taxon>
        <taxon>eudicotyledons</taxon>
        <taxon>Gunneridae</taxon>
        <taxon>Pentapetalae</taxon>
        <taxon>rosids</taxon>
        <taxon>malvids</taxon>
        <taxon>Brassicales</taxon>
        <taxon>Brassicaceae</taxon>
        <taxon>Coluteocarpeae</taxon>
        <taxon>Microthlaspi</taxon>
    </lineage>
</organism>
<evidence type="ECO:0000313" key="5">
    <source>
        <dbReference type="Proteomes" id="UP000467841"/>
    </source>
</evidence>
<feature type="region of interest" description="Disordered" evidence="2">
    <location>
        <begin position="1141"/>
        <end position="1163"/>
    </location>
</feature>
<dbReference type="InterPro" id="IPR039322">
    <property type="entry name" value="MOM1"/>
</dbReference>
<dbReference type="InterPro" id="IPR027417">
    <property type="entry name" value="P-loop_NTPase"/>
</dbReference>
<feature type="compositionally biased region" description="Polar residues" evidence="2">
    <location>
        <begin position="15"/>
        <end position="27"/>
    </location>
</feature>
<dbReference type="GO" id="GO:0031507">
    <property type="term" value="P:heterochromatin formation"/>
    <property type="evidence" value="ECO:0007669"/>
    <property type="project" value="InterPro"/>
</dbReference>
<feature type="domain" description="MOM1 alpha-helical" evidence="3">
    <location>
        <begin position="811"/>
        <end position="931"/>
    </location>
</feature>
<reference evidence="4" key="1">
    <citation type="submission" date="2020-01" db="EMBL/GenBank/DDBJ databases">
        <authorList>
            <person name="Mishra B."/>
        </authorList>
    </citation>
    <scope>NUCLEOTIDE SEQUENCE [LARGE SCALE GENOMIC DNA]</scope>
</reference>
<feature type="coiled-coil region" evidence="1">
    <location>
        <begin position="1754"/>
        <end position="1781"/>
    </location>
</feature>
<feature type="compositionally biased region" description="Basic and acidic residues" evidence="2">
    <location>
        <begin position="1153"/>
        <end position="1163"/>
    </location>
</feature>
<dbReference type="InterPro" id="IPR056882">
    <property type="entry name" value="MOM1_dom"/>
</dbReference>
<keyword evidence="1" id="KW-0175">Coiled coil</keyword>
<dbReference type="EMBL" id="CACVBM020001051">
    <property type="protein sequence ID" value="CAA7026247.1"/>
    <property type="molecule type" value="Genomic_DNA"/>
</dbReference>
<evidence type="ECO:0000313" key="4">
    <source>
        <dbReference type="EMBL" id="CAA7026247.1"/>
    </source>
</evidence>
<feature type="region of interest" description="Disordered" evidence="2">
    <location>
        <begin position="1388"/>
        <end position="1482"/>
    </location>
</feature>
<keyword evidence="5" id="KW-1185">Reference proteome</keyword>
<evidence type="ECO:0000256" key="1">
    <source>
        <dbReference type="SAM" id="Coils"/>
    </source>
</evidence>
<accession>A0A6D2IDM7</accession>
<feature type="compositionally biased region" description="Low complexity" evidence="2">
    <location>
        <begin position="38"/>
        <end position="53"/>
    </location>
</feature>
<feature type="compositionally biased region" description="Polar residues" evidence="2">
    <location>
        <begin position="1460"/>
        <end position="1473"/>
    </location>
</feature>
<protein>
    <recommendedName>
        <fullName evidence="3">MOM1 alpha-helical domain-containing protein</fullName>
    </recommendedName>
</protein>
<dbReference type="OrthoDB" id="885191at2759"/>
<feature type="region of interest" description="Disordered" evidence="2">
    <location>
        <begin position="333"/>
        <end position="368"/>
    </location>
</feature>
<proteinExistence type="predicted"/>